<dbReference type="Proteomes" id="UP001148018">
    <property type="component" value="Unassembled WGS sequence"/>
</dbReference>
<evidence type="ECO:0000313" key="2">
    <source>
        <dbReference type="EMBL" id="KAJ3606302.1"/>
    </source>
</evidence>
<name>A0A9Q0EL19_9TELE</name>
<accession>A0A9Q0EL19</accession>
<protein>
    <submittedName>
        <fullName evidence="2">Uncharacterized protein</fullName>
    </submittedName>
</protein>
<feature type="region of interest" description="Disordered" evidence="1">
    <location>
        <begin position="57"/>
        <end position="76"/>
    </location>
</feature>
<sequence>MEILSRLFPYGKTLAGLRKVCELGHLFVDTSAARARGNITDTWPSVTIGGGFRDGNLSGPGGADGGGGGGGDGDPCSLLSQTQAAQMTLQRREAPSMPRMAMLLAMMGVGMSSYSCRQLTLHCKPAIRFLK</sequence>
<reference evidence="2" key="1">
    <citation type="submission" date="2022-07" db="EMBL/GenBank/DDBJ databases">
        <title>Chromosome-level genome of Muraenolepis orangiensis.</title>
        <authorList>
            <person name="Kim J."/>
        </authorList>
    </citation>
    <scope>NUCLEOTIDE SEQUENCE</scope>
    <source>
        <strain evidence="2">KU_S4_2022</strain>
        <tissue evidence="2">Muscle</tissue>
    </source>
</reference>
<proteinExistence type="predicted"/>
<evidence type="ECO:0000313" key="3">
    <source>
        <dbReference type="Proteomes" id="UP001148018"/>
    </source>
</evidence>
<dbReference type="EMBL" id="JANIIK010000042">
    <property type="protein sequence ID" value="KAJ3606302.1"/>
    <property type="molecule type" value="Genomic_DNA"/>
</dbReference>
<dbReference type="AlphaFoldDB" id="A0A9Q0EL19"/>
<evidence type="ECO:0000256" key="1">
    <source>
        <dbReference type="SAM" id="MobiDB-lite"/>
    </source>
</evidence>
<organism evidence="2 3">
    <name type="scientific">Muraenolepis orangiensis</name>
    <name type="common">Patagonian moray cod</name>
    <dbReference type="NCBI Taxonomy" id="630683"/>
    <lineage>
        <taxon>Eukaryota</taxon>
        <taxon>Metazoa</taxon>
        <taxon>Chordata</taxon>
        <taxon>Craniata</taxon>
        <taxon>Vertebrata</taxon>
        <taxon>Euteleostomi</taxon>
        <taxon>Actinopterygii</taxon>
        <taxon>Neopterygii</taxon>
        <taxon>Teleostei</taxon>
        <taxon>Neoteleostei</taxon>
        <taxon>Acanthomorphata</taxon>
        <taxon>Zeiogadaria</taxon>
        <taxon>Gadariae</taxon>
        <taxon>Gadiformes</taxon>
        <taxon>Muraenolepidoidei</taxon>
        <taxon>Muraenolepididae</taxon>
        <taxon>Muraenolepis</taxon>
    </lineage>
</organism>
<keyword evidence="3" id="KW-1185">Reference proteome</keyword>
<dbReference type="OrthoDB" id="8665797at2759"/>
<feature type="compositionally biased region" description="Gly residues" evidence="1">
    <location>
        <begin position="57"/>
        <end position="73"/>
    </location>
</feature>
<comment type="caution">
    <text evidence="2">The sequence shown here is derived from an EMBL/GenBank/DDBJ whole genome shotgun (WGS) entry which is preliminary data.</text>
</comment>
<gene>
    <name evidence="2" type="ORF">NHX12_025823</name>
</gene>